<name>A0A4Y9ZLC4_9AGAM</name>
<dbReference type="AlphaFoldDB" id="A0A4Y9ZLC4"/>
<dbReference type="STRING" id="135208.A0A4Y9ZLC4"/>
<comment type="caution">
    <text evidence="2">The sequence shown here is derived from an EMBL/GenBank/DDBJ whole genome shotgun (WGS) entry which is preliminary data.</text>
</comment>
<feature type="region of interest" description="Disordered" evidence="1">
    <location>
        <begin position="1"/>
        <end position="34"/>
    </location>
</feature>
<dbReference type="EMBL" id="SFCI01001738">
    <property type="protein sequence ID" value="TFY75060.1"/>
    <property type="molecule type" value="Genomic_DNA"/>
</dbReference>
<evidence type="ECO:0000313" key="2">
    <source>
        <dbReference type="EMBL" id="TFY75060.1"/>
    </source>
</evidence>
<dbReference type="Proteomes" id="UP000298061">
    <property type="component" value="Unassembled WGS sequence"/>
</dbReference>
<protein>
    <recommendedName>
        <fullName evidence="4">Essential protein Yae1 N-terminal domain-containing protein</fullName>
    </recommendedName>
</protein>
<sequence length="336" mass="36712">MSEDTERTRNGTKGGDLPWVEAGKRTGRVEGREEGFREGKAIGLTEGLAQGRAEIATAVDPSLLPQIRLAAYDAGYAAGSKDARVDAKAESDAVLAQEHTRGYLQGCEEEHRRWVHKEIEERSHLDDLRFWEGFNAGQQHPNALNMPSARRLVEVETQTDAPVPIVYVDAHVQTPAPSMRVDAVSQATPARDNPSNIPGPTVDNSPSMHFSWADEADSLPVHSAPPLLPAPRDFSVLRSSSKSPFGSLQCRARRSHRTRSFVPRPHIPWPAPPSVPIVTRHHPAGLRAGQPSILQVSSPPSGFAVPPSPLSWHGDPRLVELSRVLRSLGWVRESSS</sequence>
<organism evidence="2 3">
    <name type="scientific">Hericium alpestre</name>
    <dbReference type="NCBI Taxonomy" id="135208"/>
    <lineage>
        <taxon>Eukaryota</taxon>
        <taxon>Fungi</taxon>
        <taxon>Dikarya</taxon>
        <taxon>Basidiomycota</taxon>
        <taxon>Agaricomycotina</taxon>
        <taxon>Agaricomycetes</taxon>
        <taxon>Russulales</taxon>
        <taxon>Hericiaceae</taxon>
        <taxon>Hericium</taxon>
    </lineage>
</organism>
<dbReference type="OrthoDB" id="2985898at2759"/>
<evidence type="ECO:0000256" key="1">
    <source>
        <dbReference type="SAM" id="MobiDB-lite"/>
    </source>
</evidence>
<feature type="compositionally biased region" description="Basic and acidic residues" evidence="1">
    <location>
        <begin position="22"/>
        <end position="34"/>
    </location>
</feature>
<keyword evidence="3" id="KW-1185">Reference proteome</keyword>
<evidence type="ECO:0000313" key="3">
    <source>
        <dbReference type="Proteomes" id="UP000298061"/>
    </source>
</evidence>
<reference evidence="2 3" key="1">
    <citation type="submission" date="2019-02" db="EMBL/GenBank/DDBJ databases">
        <title>Genome sequencing of the rare red list fungi Hericium alpestre (H. flagellum).</title>
        <authorList>
            <person name="Buettner E."/>
            <person name="Kellner H."/>
        </authorList>
    </citation>
    <scope>NUCLEOTIDE SEQUENCE [LARGE SCALE GENOMIC DNA]</scope>
    <source>
        <strain evidence="2 3">DSM 108284</strain>
    </source>
</reference>
<proteinExistence type="predicted"/>
<evidence type="ECO:0008006" key="4">
    <source>
        <dbReference type="Google" id="ProtNLM"/>
    </source>
</evidence>
<gene>
    <name evidence="2" type="ORF">EWM64_g8952</name>
</gene>
<accession>A0A4Y9ZLC4</accession>